<proteinExistence type="predicted"/>
<sequence length="78" mass="8895">MLPTLSHMSVNRRPGSRLRHWCSSEYLRISPLHSEFHYPLRDSSSTVSKAVPRLSPGLSLLTDRTACVRFTPSNSEQR</sequence>
<gene>
    <name evidence="1" type="ORF">mgI382</name>
</gene>
<name>Q3BKI4_9PROT</name>
<accession>Q3BKI4</accession>
<reference evidence="1" key="1">
    <citation type="journal article" date="2005" name="J. Bacteriol.">
        <title>A hypervariable 130-kilobase genomic region of Magnetospirillum gryphiswaldense comprises a magnetosome island which undergoes frequent rearrangements during stationary growth.</title>
        <authorList>
            <person name="Ullrich S."/>
            <person name="Kube M."/>
            <person name="Schuebbe S."/>
            <person name="Reinhardt R."/>
            <person name="Schueler D."/>
        </authorList>
    </citation>
    <scope>NUCLEOTIDE SEQUENCE</scope>
    <source>
        <strain evidence="1">MSR-1</strain>
    </source>
</reference>
<evidence type="ECO:0000313" key="1">
    <source>
        <dbReference type="EMBL" id="CAJ30042.1"/>
    </source>
</evidence>
<protein>
    <submittedName>
        <fullName evidence="1">Uncharacterized protein</fullName>
    </submittedName>
</protein>
<dbReference type="AlphaFoldDB" id="Q3BKI4"/>
<organism evidence="1">
    <name type="scientific">Magnetospirillum gryphiswaldense</name>
    <dbReference type="NCBI Taxonomy" id="55518"/>
    <lineage>
        <taxon>Bacteria</taxon>
        <taxon>Pseudomonadati</taxon>
        <taxon>Pseudomonadota</taxon>
        <taxon>Alphaproteobacteria</taxon>
        <taxon>Rhodospirillales</taxon>
        <taxon>Rhodospirillaceae</taxon>
        <taxon>Magnetospirillum</taxon>
    </lineage>
</organism>
<dbReference type="EMBL" id="AM085146">
    <property type="protein sequence ID" value="CAJ30042.1"/>
    <property type="molecule type" value="Genomic_DNA"/>
</dbReference>